<comment type="caution">
    <text evidence="4">The sequence shown here is derived from an EMBL/GenBank/DDBJ whole genome shotgun (WGS) entry which is preliminary data.</text>
</comment>
<feature type="region of interest" description="Disordered" evidence="1">
    <location>
        <begin position="1169"/>
        <end position="1258"/>
    </location>
</feature>
<dbReference type="AlphaFoldDB" id="A0A9K3PZD3"/>
<keyword evidence="3" id="KW-0732">Signal</keyword>
<evidence type="ECO:0000256" key="2">
    <source>
        <dbReference type="SAM" id="Phobius"/>
    </source>
</evidence>
<proteinExistence type="predicted"/>
<name>A0A9K3PZD3_9STRA</name>
<reference evidence="4" key="2">
    <citation type="submission" date="2021-04" db="EMBL/GenBank/DDBJ databases">
        <authorList>
            <person name="Podell S."/>
        </authorList>
    </citation>
    <scope>NUCLEOTIDE SEQUENCE</scope>
    <source>
        <strain evidence="4">Hildebrandi</strain>
    </source>
</reference>
<keyword evidence="2" id="KW-0812">Transmembrane</keyword>
<feature type="compositionally biased region" description="Acidic residues" evidence="1">
    <location>
        <begin position="509"/>
        <end position="520"/>
    </location>
</feature>
<feature type="compositionally biased region" description="Low complexity" evidence="1">
    <location>
        <begin position="822"/>
        <end position="851"/>
    </location>
</feature>
<evidence type="ECO:0000313" key="4">
    <source>
        <dbReference type="EMBL" id="KAG7365727.1"/>
    </source>
</evidence>
<feature type="compositionally biased region" description="Basic and acidic residues" evidence="1">
    <location>
        <begin position="1128"/>
        <end position="1143"/>
    </location>
</feature>
<evidence type="ECO:0000256" key="1">
    <source>
        <dbReference type="SAM" id="MobiDB-lite"/>
    </source>
</evidence>
<feature type="compositionally biased region" description="Acidic residues" evidence="1">
    <location>
        <begin position="1198"/>
        <end position="1207"/>
    </location>
</feature>
<feature type="region of interest" description="Disordered" evidence="1">
    <location>
        <begin position="740"/>
        <end position="760"/>
    </location>
</feature>
<feature type="chain" id="PRO_5039930753" evidence="3">
    <location>
        <begin position="29"/>
        <end position="1258"/>
    </location>
</feature>
<feature type="compositionally biased region" description="Low complexity" evidence="1">
    <location>
        <begin position="1169"/>
        <end position="1181"/>
    </location>
</feature>
<keyword evidence="2" id="KW-1133">Transmembrane helix</keyword>
<keyword evidence="2" id="KW-0472">Membrane</keyword>
<feature type="compositionally biased region" description="Basic and acidic residues" evidence="1">
    <location>
        <begin position="884"/>
        <end position="904"/>
    </location>
</feature>
<feature type="compositionally biased region" description="Low complexity" evidence="1">
    <location>
        <begin position="1233"/>
        <end position="1246"/>
    </location>
</feature>
<feature type="compositionally biased region" description="Low complexity" evidence="1">
    <location>
        <begin position="1004"/>
        <end position="1028"/>
    </location>
</feature>
<feature type="region of interest" description="Disordered" evidence="1">
    <location>
        <begin position="501"/>
        <end position="542"/>
    </location>
</feature>
<protein>
    <submittedName>
        <fullName evidence="4">Uncharacterized protein</fullName>
    </submittedName>
</protein>
<feature type="region of interest" description="Disordered" evidence="1">
    <location>
        <begin position="1092"/>
        <end position="1147"/>
    </location>
</feature>
<feature type="region of interest" description="Disordered" evidence="1">
    <location>
        <begin position="575"/>
        <end position="604"/>
    </location>
</feature>
<dbReference type="EMBL" id="JAGRRH010000007">
    <property type="protein sequence ID" value="KAG7365727.1"/>
    <property type="molecule type" value="Genomic_DNA"/>
</dbReference>
<feature type="compositionally biased region" description="Low complexity" evidence="1">
    <location>
        <begin position="1050"/>
        <end position="1060"/>
    </location>
</feature>
<feature type="transmembrane region" description="Helical" evidence="2">
    <location>
        <begin position="345"/>
        <end position="371"/>
    </location>
</feature>
<feature type="compositionally biased region" description="Acidic residues" evidence="1">
    <location>
        <begin position="384"/>
        <end position="397"/>
    </location>
</feature>
<feature type="compositionally biased region" description="Low complexity" evidence="1">
    <location>
        <begin position="422"/>
        <end position="460"/>
    </location>
</feature>
<feature type="signal peptide" evidence="3">
    <location>
        <begin position="1"/>
        <end position="28"/>
    </location>
</feature>
<feature type="region of interest" description="Disordered" evidence="1">
    <location>
        <begin position="773"/>
        <end position="794"/>
    </location>
</feature>
<organism evidence="4 5">
    <name type="scientific">Nitzschia inconspicua</name>
    <dbReference type="NCBI Taxonomy" id="303405"/>
    <lineage>
        <taxon>Eukaryota</taxon>
        <taxon>Sar</taxon>
        <taxon>Stramenopiles</taxon>
        <taxon>Ochrophyta</taxon>
        <taxon>Bacillariophyta</taxon>
        <taxon>Bacillariophyceae</taxon>
        <taxon>Bacillariophycidae</taxon>
        <taxon>Bacillariales</taxon>
        <taxon>Bacillariaceae</taxon>
        <taxon>Nitzschia</taxon>
    </lineage>
</organism>
<feature type="compositionally biased region" description="Gly residues" evidence="1">
    <location>
        <begin position="775"/>
        <end position="788"/>
    </location>
</feature>
<feature type="region of interest" description="Disordered" evidence="1">
    <location>
        <begin position="947"/>
        <end position="1069"/>
    </location>
</feature>
<accession>A0A9K3PZD3</accession>
<feature type="compositionally biased region" description="Polar residues" evidence="1">
    <location>
        <begin position="1118"/>
        <end position="1127"/>
    </location>
</feature>
<feature type="compositionally biased region" description="Basic and acidic residues" evidence="1">
    <location>
        <begin position="740"/>
        <end position="749"/>
    </location>
</feature>
<evidence type="ECO:0000313" key="5">
    <source>
        <dbReference type="Proteomes" id="UP000693970"/>
    </source>
</evidence>
<feature type="compositionally biased region" description="Acidic residues" evidence="1">
    <location>
        <begin position="957"/>
        <end position="979"/>
    </location>
</feature>
<feature type="region of interest" description="Disordered" evidence="1">
    <location>
        <begin position="384"/>
        <end position="476"/>
    </location>
</feature>
<keyword evidence="5" id="KW-1185">Reference proteome</keyword>
<feature type="region of interest" description="Disordered" evidence="1">
    <location>
        <begin position="818"/>
        <end position="918"/>
    </location>
</feature>
<feature type="compositionally biased region" description="Basic and acidic residues" evidence="1">
    <location>
        <begin position="993"/>
        <end position="1003"/>
    </location>
</feature>
<sequence>MSSSFVGTLFFKWFVCLWLCCTTTTVVGQQQQQPPSMASTKDNIAIQNLYTCDDPSNAENLIPCDVDTNRWDITALDPQSSPDDSDVCLELVELLVDALRTETQTQEDEDGDDETTATVFEDILSTLVADYLEPCVIWAMEYGDLKQAAVAADGGGGMDDKTDDDAFQNDGGGGGGGVPLTTMSFEPLDLILVWDKPPRSFAVDRMTLLDVTTRHLLVALRAELGQESVDSISVDIATGLPRLDPVDSKKLELPFTMSGSVRLADVKTLLVRETTIDDGQSALQRIVVRAFTNPDALSIYLLRLRRSNDDTLTEVSTVLVPKQLDDTTMMSGTTSTTQVSDDDEFLSTLLIAIIASVAAAIAAVVCFLYCIMCRRRCKDPYYYSDDDDDDEDVDEESVLPGYVQKPPNNRLQSKSKKSSRISLGGHSVASSASSASSRLLRSFNPRTRRSNSNNNNRNRNLPPDYPDLPAIGTAPTLDLEEAGGPIIQDYAESEISASIIGFDIGGGDGGDEDGVSEFDMETLPPPRDEHHHHDDDDDDDMQMSIVDFGHREIEPPPLPSEYNKTNITNRLLQQQYHHQHDDDDDDAVSESGTSLYSYIPDDTSLATYNNDNNTFASRSVMNTTVSSFTKSVDSKDNNNNNNMVTKTPLEQSKQRGLLWSVMDTLKRYETNDNNNDTSMDDNTYLEEDYNTYGKDLIEGTAATNNKALTVAAATTTSTTTSAPSTPSRTIPMSASILGDDHDSDTDSHASNHLLYPTNDDNASLIRDVQRSYHRMGGGVGGDGGGGGETTDDDTIADDASLIRREQKQHFEQLWKDDDEQEAAAAAAAAAAAKQAEVAASTPDKPTTTTVDPKTEKRSNTSSSTPIDLDTLHDLMTTASESESEAAKSRTDKGTADIPTKDDKAQPNSIQEDVADQNPVYVGDVVVADHDQDDAIIDDGVLGADTDGKALVDWVPNGDEDQADVDDYEDGDDDDDDDDDQQRNLPLPTALESSFKDSSSKKDLASVSDSSSISSGKSGSSRHSNNSGNRNVASARKKRSPKWGTTSEQPNSTSNASTTASLSDQESVCSTDSAKFRSLMGIQDTNDAALVFQKRSHDELQQQQSTDPPQASGAAASIAKSNHGNASRNKLESLLRSDGSKDSTETDFDDTTDALLLEAARESAMASLTAAAAAASENKAAAPILTIVTDQKDEKKDDDSEEFDEEDESKGVSPYRLPAAIQTAMSYDSGGDQTATSTVSALSAAPSVDASIGSQMGWF</sequence>
<dbReference type="Proteomes" id="UP000693970">
    <property type="component" value="Unassembled WGS sequence"/>
</dbReference>
<dbReference type="OrthoDB" id="54533at2759"/>
<gene>
    <name evidence="4" type="ORF">IV203_028397</name>
</gene>
<reference evidence="4" key="1">
    <citation type="journal article" date="2021" name="Sci. Rep.">
        <title>Diploid genomic architecture of Nitzschia inconspicua, an elite biomass production diatom.</title>
        <authorList>
            <person name="Oliver A."/>
            <person name="Podell S."/>
            <person name="Pinowska A."/>
            <person name="Traller J.C."/>
            <person name="Smith S.R."/>
            <person name="McClure R."/>
            <person name="Beliaev A."/>
            <person name="Bohutskyi P."/>
            <person name="Hill E.A."/>
            <person name="Rabines A."/>
            <person name="Zheng H."/>
            <person name="Allen L.Z."/>
            <person name="Kuo A."/>
            <person name="Grigoriev I.V."/>
            <person name="Allen A.E."/>
            <person name="Hazlebeck D."/>
            <person name="Allen E.E."/>
        </authorList>
    </citation>
    <scope>NUCLEOTIDE SEQUENCE</scope>
    <source>
        <strain evidence="4">Hildebrandi</strain>
    </source>
</reference>
<evidence type="ECO:0000256" key="3">
    <source>
        <dbReference type="SAM" id="SignalP"/>
    </source>
</evidence>